<proteinExistence type="predicted"/>
<dbReference type="Proteomes" id="UP000070133">
    <property type="component" value="Unassembled WGS sequence"/>
</dbReference>
<sequence>MKLLETSHASFHVHNMSRIIHFDLGLPRGRFPRIWCFEDRLQLFQSLARGLNEEEVDNDQLDTNPANIDQVLTTMATLRKRKLRPEPLARVLFSRHSTAYRVCKGVQPQAKQIPNK</sequence>
<dbReference type="AlphaFoldDB" id="A0A139GUI1"/>
<keyword evidence="2" id="KW-1185">Reference proteome</keyword>
<protein>
    <submittedName>
        <fullName evidence="1">Uncharacterized protein</fullName>
    </submittedName>
</protein>
<gene>
    <name evidence="1" type="ORF">AC578_3406</name>
</gene>
<evidence type="ECO:0000313" key="2">
    <source>
        <dbReference type="Proteomes" id="UP000070133"/>
    </source>
</evidence>
<organism evidence="1 2">
    <name type="scientific">Pseudocercospora eumusae</name>
    <dbReference type="NCBI Taxonomy" id="321146"/>
    <lineage>
        <taxon>Eukaryota</taxon>
        <taxon>Fungi</taxon>
        <taxon>Dikarya</taxon>
        <taxon>Ascomycota</taxon>
        <taxon>Pezizomycotina</taxon>
        <taxon>Dothideomycetes</taxon>
        <taxon>Dothideomycetidae</taxon>
        <taxon>Mycosphaerellales</taxon>
        <taxon>Mycosphaerellaceae</taxon>
        <taxon>Pseudocercospora</taxon>
    </lineage>
</organism>
<name>A0A139GUI1_9PEZI</name>
<evidence type="ECO:0000313" key="1">
    <source>
        <dbReference type="EMBL" id="KXS93854.1"/>
    </source>
</evidence>
<comment type="caution">
    <text evidence="1">The sequence shown here is derived from an EMBL/GenBank/DDBJ whole genome shotgun (WGS) entry which is preliminary data.</text>
</comment>
<dbReference type="EMBL" id="LFZN01000375">
    <property type="protein sequence ID" value="KXS93854.1"/>
    <property type="molecule type" value="Genomic_DNA"/>
</dbReference>
<accession>A0A139GUI1</accession>
<reference evidence="1 2" key="1">
    <citation type="submission" date="2015-07" db="EMBL/GenBank/DDBJ databases">
        <title>Comparative genomics of the Sigatoka disease complex on banana suggests a link between parallel evolutionary changes in Pseudocercospora fijiensis and Pseudocercospora eumusae and increased virulence on the banana host.</title>
        <authorList>
            <person name="Chang T.-C."/>
            <person name="Salvucci A."/>
            <person name="Crous P.W."/>
            <person name="Stergiopoulos I."/>
        </authorList>
    </citation>
    <scope>NUCLEOTIDE SEQUENCE [LARGE SCALE GENOMIC DNA]</scope>
    <source>
        <strain evidence="1 2">CBS 114824</strain>
    </source>
</reference>
<dbReference type="OrthoDB" id="6133115at2759"/>